<accession>A0ABR4H5C1</accession>
<dbReference type="PROSITE" id="PS00134">
    <property type="entry name" value="TRYPSIN_HIS"/>
    <property type="match status" value="1"/>
</dbReference>
<dbReference type="PROSITE" id="PS50240">
    <property type="entry name" value="TRYPSIN_DOM"/>
    <property type="match status" value="1"/>
</dbReference>
<dbReference type="SMART" id="SM00020">
    <property type="entry name" value="Tryp_SPc"/>
    <property type="match status" value="1"/>
</dbReference>
<comment type="similarity">
    <text evidence="1">Belongs to the peptidase S1 family.</text>
</comment>
<name>A0ABR4H5C1_9EURO</name>
<keyword evidence="3" id="KW-0720">Serine protease</keyword>
<dbReference type="InterPro" id="IPR009003">
    <property type="entry name" value="Peptidase_S1_PA"/>
</dbReference>
<dbReference type="SUPFAM" id="SSF50494">
    <property type="entry name" value="Trypsin-like serine proteases"/>
    <property type="match status" value="1"/>
</dbReference>
<evidence type="ECO:0000256" key="2">
    <source>
        <dbReference type="ARBA" id="ARBA00023157"/>
    </source>
</evidence>
<dbReference type="InterPro" id="IPR001314">
    <property type="entry name" value="Peptidase_S1A"/>
</dbReference>
<comment type="caution">
    <text evidence="6">The sequence shown here is derived from an EMBL/GenBank/DDBJ whole genome shotgun (WGS) entry which is preliminary data.</text>
</comment>
<gene>
    <name evidence="6" type="ORF">BJX63DRAFT_444563</name>
</gene>
<dbReference type="PANTHER" id="PTHR24276">
    <property type="entry name" value="POLYSERASE-RELATED"/>
    <property type="match status" value="1"/>
</dbReference>
<evidence type="ECO:0000256" key="3">
    <source>
        <dbReference type="RuleBase" id="RU363034"/>
    </source>
</evidence>
<feature type="signal peptide" evidence="4">
    <location>
        <begin position="1"/>
        <end position="16"/>
    </location>
</feature>
<dbReference type="Pfam" id="PF00089">
    <property type="entry name" value="Trypsin"/>
    <property type="match status" value="1"/>
</dbReference>
<dbReference type="PRINTS" id="PR00722">
    <property type="entry name" value="CHYMOTRYPSIN"/>
</dbReference>
<keyword evidence="3" id="KW-0645">Protease</keyword>
<evidence type="ECO:0000256" key="1">
    <source>
        <dbReference type="ARBA" id="ARBA00007664"/>
    </source>
</evidence>
<dbReference type="InterPro" id="IPR001254">
    <property type="entry name" value="Trypsin_dom"/>
</dbReference>
<reference evidence="6 7" key="1">
    <citation type="submission" date="2024-07" db="EMBL/GenBank/DDBJ databases">
        <title>Section-level genome sequencing and comparative genomics of Aspergillus sections Usti and Cavernicolus.</title>
        <authorList>
            <consortium name="Lawrence Berkeley National Laboratory"/>
            <person name="Nybo J.L."/>
            <person name="Vesth T.C."/>
            <person name="Theobald S."/>
            <person name="Frisvad J.C."/>
            <person name="Larsen T.O."/>
            <person name="Kjaerboelling I."/>
            <person name="Rothschild-Mancinelli K."/>
            <person name="Lyhne E.K."/>
            <person name="Kogle M.E."/>
            <person name="Barry K."/>
            <person name="Clum A."/>
            <person name="Na H."/>
            <person name="Ledsgaard L."/>
            <person name="Lin J."/>
            <person name="Lipzen A."/>
            <person name="Kuo A."/>
            <person name="Riley R."/>
            <person name="Mondo S."/>
            <person name="Labutti K."/>
            <person name="Haridas S."/>
            <person name="Pangalinan J."/>
            <person name="Salamov A.A."/>
            <person name="Simmons B.A."/>
            <person name="Magnuson J.K."/>
            <person name="Chen J."/>
            <person name="Drula E."/>
            <person name="Henrissat B."/>
            <person name="Wiebenga A."/>
            <person name="Lubbers R.J."/>
            <person name="Gomes A.C."/>
            <person name="Makela M.R."/>
            <person name="Stajich J."/>
            <person name="Grigoriev I.V."/>
            <person name="Mortensen U.H."/>
            <person name="De Vries R.P."/>
            <person name="Baker S.E."/>
            <person name="Andersen M.R."/>
        </authorList>
    </citation>
    <scope>NUCLEOTIDE SEQUENCE [LARGE SCALE GENOMIC DNA]</scope>
    <source>
        <strain evidence="6 7">CBS 588.65</strain>
    </source>
</reference>
<sequence length="254" mass="26818">MRPIPILFFLFLSALADKRIIGGYEIDIKEAPYHVAIFAYGDFSGSGSIINHNTIITASHCVSGPAPADFTVRVGSSSYISGGTLVNVSNITKHPLFNQPIVFENDIAIMTLAENLTFGDSIQPLSLPAYAPAGGLPRFPNAGEEVFISGWGDTKTSGTLQAQLRAVTVDVLDRTECKARYSDYVIPITDGMFCNGVPGGGKGPCKGDSGGPVVLDGVLAGIVSWGLGCGSEQRPQVSTNVAYYQDWIAQVAAI</sequence>
<keyword evidence="7" id="KW-1185">Reference proteome</keyword>
<dbReference type="EMBL" id="JBFXLT010000069">
    <property type="protein sequence ID" value="KAL2810617.1"/>
    <property type="molecule type" value="Genomic_DNA"/>
</dbReference>
<dbReference type="Proteomes" id="UP001610334">
    <property type="component" value="Unassembled WGS sequence"/>
</dbReference>
<feature type="domain" description="Peptidase S1" evidence="5">
    <location>
        <begin position="20"/>
        <end position="253"/>
    </location>
</feature>
<dbReference type="PROSITE" id="PS00135">
    <property type="entry name" value="TRYPSIN_SER"/>
    <property type="match status" value="1"/>
</dbReference>
<keyword evidence="4" id="KW-0732">Signal</keyword>
<dbReference type="Gene3D" id="2.40.10.10">
    <property type="entry name" value="Trypsin-like serine proteases"/>
    <property type="match status" value="1"/>
</dbReference>
<dbReference type="InterPro" id="IPR050430">
    <property type="entry name" value="Peptidase_S1"/>
</dbReference>
<evidence type="ECO:0000313" key="6">
    <source>
        <dbReference type="EMBL" id="KAL2810617.1"/>
    </source>
</evidence>
<keyword evidence="2" id="KW-1015">Disulfide bond</keyword>
<keyword evidence="3" id="KW-0378">Hydrolase</keyword>
<proteinExistence type="inferred from homology"/>
<feature type="chain" id="PRO_5045988604" evidence="4">
    <location>
        <begin position="17"/>
        <end position="254"/>
    </location>
</feature>
<dbReference type="InterPro" id="IPR033116">
    <property type="entry name" value="TRYPSIN_SER"/>
</dbReference>
<evidence type="ECO:0000313" key="7">
    <source>
        <dbReference type="Proteomes" id="UP001610334"/>
    </source>
</evidence>
<dbReference type="CDD" id="cd00190">
    <property type="entry name" value="Tryp_SPc"/>
    <property type="match status" value="1"/>
</dbReference>
<evidence type="ECO:0000256" key="4">
    <source>
        <dbReference type="SAM" id="SignalP"/>
    </source>
</evidence>
<dbReference type="InterPro" id="IPR018114">
    <property type="entry name" value="TRYPSIN_HIS"/>
</dbReference>
<dbReference type="PANTHER" id="PTHR24276:SF91">
    <property type="entry name" value="AT26814P-RELATED"/>
    <property type="match status" value="1"/>
</dbReference>
<organism evidence="6 7">
    <name type="scientific">Aspergillus granulosus</name>
    <dbReference type="NCBI Taxonomy" id="176169"/>
    <lineage>
        <taxon>Eukaryota</taxon>
        <taxon>Fungi</taxon>
        <taxon>Dikarya</taxon>
        <taxon>Ascomycota</taxon>
        <taxon>Pezizomycotina</taxon>
        <taxon>Eurotiomycetes</taxon>
        <taxon>Eurotiomycetidae</taxon>
        <taxon>Eurotiales</taxon>
        <taxon>Aspergillaceae</taxon>
        <taxon>Aspergillus</taxon>
        <taxon>Aspergillus subgen. Nidulantes</taxon>
    </lineage>
</organism>
<evidence type="ECO:0000259" key="5">
    <source>
        <dbReference type="PROSITE" id="PS50240"/>
    </source>
</evidence>
<protein>
    <submittedName>
        <fullName evidence="6">Trypsin-like serine protease</fullName>
    </submittedName>
</protein>
<dbReference type="InterPro" id="IPR043504">
    <property type="entry name" value="Peptidase_S1_PA_chymotrypsin"/>
</dbReference>